<dbReference type="Proteomes" id="UP000199397">
    <property type="component" value="Unassembled WGS sequence"/>
</dbReference>
<dbReference type="EMBL" id="FNQP01000035">
    <property type="protein sequence ID" value="SEB09771.1"/>
    <property type="molecule type" value="Genomic_DNA"/>
</dbReference>
<reference evidence="1 2" key="1">
    <citation type="submission" date="2016-10" db="EMBL/GenBank/DDBJ databases">
        <authorList>
            <person name="de Groot N.N."/>
        </authorList>
    </citation>
    <scope>NUCLEOTIDE SEQUENCE [LARGE SCALE GENOMIC DNA]</scope>
    <source>
        <strain evidence="1 2">DSM 21228</strain>
    </source>
</reference>
<dbReference type="AlphaFoldDB" id="A0A1H4GKE0"/>
<gene>
    <name evidence="1" type="ORF">SAMN05660964_03526</name>
</gene>
<keyword evidence="2" id="KW-1185">Reference proteome</keyword>
<sequence>MKPKTTVVMRNIIQQIRENFPFAMTEQELCAETCSYGCSIKLLEYMDMEITEWEQRLDNGEIPNFDDIQKLSKSGMKIYRILEKNHLVSGVVPG</sequence>
<dbReference type="RefSeq" id="WP_093070759.1">
    <property type="nucleotide sequence ID" value="NZ_FNQP01000035.1"/>
</dbReference>
<name>A0A1H4GKE0_9GAMM</name>
<proteinExistence type="predicted"/>
<protein>
    <submittedName>
        <fullName evidence="1">Uncharacterized protein</fullName>
    </submittedName>
</protein>
<dbReference type="OrthoDB" id="6238348at2"/>
<accession>A0A1H4GKE0</accession>
<evidence type="ECO:0000313" key="1">
    <source>
        <dbReference type="EMBL" id="SEB09771.1"/>
    </source>
</evidence>
<organism evidence="1 2">
    <name type="scientific">Thiothrix caldifontis</name>
    <dbReference type="NCBI Taxonomy" id="525918"/>
    <lineage>
        <taxon>Bacteria</taxon>
        <taxon>Pseudomonadati</taxon>
        <taxon>Pseudomonadota</taxon>
        <taxon>Gammaproteobacteria</taxon>
        <taxon>Thiotrichales</taxon>
        <taxon>Thiotrichaceae</taxon>
        <taxon>Thiothrix</taxon>
    </lineage>
</organism>
<evidence type="ECO:0000313" key="2">
    <source>
        <dbReference type="Proteomes" id="UP000199397"/>
    </source>
</evidence>